<dbReference type="Proteomes" id="UP000597761">
    <property type="component" value="Unassembled WGS sequence"/>
</dbReference>
<feature type="transmembrane region" description="Helical" evidence="2">
    <location>
        <begin position="149"/>
        <end position="181"/>
    </location>
</feature>
<feature type="transmembrane region" description="Helical" evidence="2">
    <location>
        <begin position="31"/>
        <end position="49"/>
    </location>
</feature>
<dbReference type="PANTHER" id="PTHR30531:SF12">
    <property type="entry name" value="FLAGELLAR BIOSYNTHETIC PROTEIN FLHB"/>
    <property type="match status" value="1"/>
</dbReference>
<dbReference type="PANTHER" id="PTHR30531">
    <property type="entry name" value="FLAGELLAR BIOSYNTHETIC PROTEIN FLHB"/>
    <property type="match status" value="1"/>
</dbReference>
<feature type="region of interest" description="Disordered" evidence="1">
    <location>
        <begin position="1"/>
        <end position="24"/>
    </location>
</feature>
<organism evidence="3 4">
    <name type="scientific">Tersicoccus solisilvae</name>
    <dbReference type="NCBI Taxonomy" id="1882339"/>
    <lineage>
        <taxon>Bacteria</taxon>
        <taxon>Bacillati</taxon>
        <taxon>Actinomycetota</taxon>
        <taxon>Actinomycetes</taxon>
        <taxon>Micrococcales</taxon>
        <taxon>Micrococcaceae</taxon>
        <taxon>Tersicoccus</taxon>
    </lineage>
</organism>
<feature type="region of interest" description="Disordered" evidence="1">
    <location>
        <begin position="214"/>
        <end position="237"/>
    </location>
</feature>
<dbReference type="InterPro" id="IPR006135">
    <property type="entry name" value="T3SS_substrate_exporter"/>
</dbReference>
<feature type="compositionally biased region" description="Basic and acidic residues" evidence="1">
    <location>
        <begin position="217"/>
        <end position="229"/>
    </location>
</feature>
<gene>
    <name evidence="3" type="ORF">GCM10011512_29130</name>
</gene>
<proteinExistence type="predicted"/>
<sequence length="375" mass="38987">MADAQERTEEATDKRMREVRSKGKLSRSQDATAWIAVGAAAVMVVPTIAAGETALRRQLAVVPQIIAHPDPEAATRALGDAFSDLGGVLGPLFAVVVAAVLAGSVLQGGIHVKKFRLTGEHFELVKGFGRMFGGQALWGGAKALLKTGVVALVLVFAIQSLVPVLMTAGGLPITGLLAAAAGGAASLLQGAVIAGLLLAGLDVLVVARRNRKQTRMTKREVKDESKSSEGDPLIRSQRRARQMAMSRNRMITAIGDADVVLVNPTHVAVALTYEPGRSAPRVVAKGADRIADRIRAEAKDKGVPMVKDISLARALHGACDVGQEIPVELYTAVAGVLAFVMSLAARGVTGGVHEVPADPAARVGGALLGPRMAVR</sequence>
<reference evidence="4" key="1">
    <citation type="journal article" date="2019" name="Int. J. Syst. Evol. Microbiol.">
        <title>The Global Catalogue of Microorganisms (GCM) 10K type strain sequencing project: providing services to taxonomists for standard genome sequencing and annotation.</title>
        <authorList>
            <consortium name="The Broad Institute Genomics Platform"/>
            <consortium name="The Broad Institute Genome Sequencing Center for Infectious Disease"/>
            <person name="Wu L."/>
            <person name="Ma J."/>
        </authorList>
    </citation>
    <scope>NUCLEOTIDE SEQUENCE [LARGE SCALE GENOMIC DNA]</scope>
    <source>
        <strain evidence="4">CGMCC 1.15480</strain>
    </source>
</reference>
<dbReference type="PRINTS" id="PR00950">
    <property type="entry name" value="TYPE3IMSPROT"/>
</dbReference>
<dbReference type="RefSeq" id="WP_188669158.1">
    <property type="nucleotide sequence ID" value="NZ_BMJI01000030.1"/>
</dbReference>
<dbReference type="SUPFAM" id="SSF160544">
    <property type="entry name" value="EscU C-terminal domain-like"/>
    <property type="match status" value="1"/>
</dbReference>
<dbReference type="Pfam" id="PF01312">
    <property type="entry name" value="Bac_export_2"/>
    <property type="match status" value="1"/>
</dbReference>
<keyword evidence="2" id="KW-1133">Transmembrane helix</keyword>
<protein>
    <submittedName>
        <fullName evidence="3">Flagellar biosynthesis protein FlhB</fullName>
    </submittedName>
</protein>
<keyword evidence="3" id="KW-0282">Flagellum</keyword>
<keyword evidence="3" id="KW-0966">Cell projection</keyword>
<keyword evidence="3" id="KW-0969">Cilium</keyword>
<comment type="caution">
    <text evidence="3">The sequence shown here is derived from an EMBL/GenBank/DDBJ whole genome shotgun (WGS) entry which is preliminary data.</text>
</comment>
<accession>A0ABQ1PP25</accession>
<evidence type="ECO:0000256" key="1">
    <source>
        <dbReference type="SAM" id="MobiDB-lite"/>
    </source>
</evidence>
<keyword evidence="2" id="KW-0812">Transmembrane</keyword>
<feature type="transmembrane region" description="Helical" evidence="2">
    <location>
        <begin position="187"/>
        <end position="207"/>
    </location>
</feature>
<dbReference type="Gene3D" id="3.40.1690.10">
    <property type="entry name" value="secretion proteins EscU"/>
    <property type="match status" value="1"/>
</dbReference>
<evidence type="ECO:0000313" key="4">
    <source>
        <dbReference type="Proteomes" id="UP000597761"/>
    </source>
</evidence>
<dbReference type="InterPro" id="IPR029025">
    <property type="entry name" value="T3SS_substrate_exporter_C"/>
</dbReference>
<keyword evidence="2" id="KW-0472">Membrane</keyword>
<keyword evidence="4" id="KW-1185">Reference proteome</keyword>
<evidence type="ECO:0000256" key="2">
    <source>
        <dbReference type="SAM" id="Phobius"/>
    </source>
</evidence>
<evidence type="ECO:0000313" key="3">
    <source>
        <dbReference type="EMBL" id="GGD00418.1"/>
    </source>
</evidence>
<name>A0ABQ1PP25_9MICC</name>
<feature type="compositionally biased region" description="Basic and acidic residues" evidence="1">
    <location>
        <begin position="1"/>
        <end position="21"/>
    </location>
</feature>
<dbReference type="EMBL" id="BMJI01000030">
    <property type="protein sequence ID" value="GGD00418.1"/>
    <property type="molecule type" value="Genomic_DNA"/>
</dbReference>
<dbReference type="Gene3D" id="6.10.250.2080">
    <property type="match status" value="1"/>
</dbReference>
<feature type="transmembrane region" description="Helical" evidence="2">
    <location>
        <begin position="88"/>
        <end position="106"/>
    </location>
</feature>